<dbReference type="Pfam" id="PF23054">
    <property type="entry name" value="UBA_N4BP1_C"/>
    <property type="match status" value="1"/>
</dbReference>
<reference evidence="2" key="2">
    <citation type="submission" date="2017-11" db="EMBL/GenBank/DDBJ databases">
        <title>Coralsnake Venomics: Analyses of Venom Gland Transcriptomes and Proteomes of Six Brazilian Taxa.</title>
        <authorList>
            <person name="Aird S.D."/>
            <person name="Jorge da Silva N."/>
            <person name="Qiu L."/>
            <person name="Villar-Briones A."/>
            <person name="Aparecida-Saddi V."/>
            <person name="Campos-Telles M.P."/>
            <person name="Grau M."/>
            <person name="Mikheyev A.S."/>
        </authorList>
    </citation>
    <scope>NUCLEOTIDE SEQUENCE</scope>
    <source>
        <tissue evidence="2">Venom_gland</tissue>
    </source>
</reference>
<reference evidence="2" key="1">
    <citation type="submission" date="2017-07" db="EMBL/GenBank/DDBJ databases">
        <authorList>
            <person name="Mikheyev A."/>
            <person name="Grau M."/>
        </authorList>
    </citation>
    <scope>NUCLEOTIDE SEQUENCE</scope>
    <source>
        <tissue evidence="2">Venom_gland</tissue>
    </source>
</reference>
<dbReference type="AlphaFoldDB" id="A0A2D4P3Q0"/>
<evidence type="ECO:0000313" key="2">
    <source>
        <dbReference type="EMBL" id="LAB52582.1"/>
    </source>
</evidence>
<proteinExistence type="predicted"/>
<dbReference type="InterPro" id="IPR056578">
    <property type="entry name" value="UBA_N4BP1_C"/>
</dbReference>
<feature type="domain" description="N4BP1 C-terminal UBA" evidence="1">
    <location>
        <begin position="83"/>
        <end position="131"/>
    </location>
</feature>
<accession>A0A2D4P3Q0</accession>
<organism evidence="2">
    <name type="scientific">Micrurus surinamensis</name>
    <name type="common">Surinam coral snake</name>
    <dbReference type="NCBI Taxonomy" id="129470"/>
    <lineage>
        <taxon>Eukaryota</taxon>
        <taxon>Metazoa</taxon>
        <taxon>Chordata</taxon>
        <taxon>Craniata</taxon>
        <taxon>Vertebrata</taxon>
        <taxon>Euteleostomi</taxon>
        <taxon>Lepidosauria</taxon>
        <taxon>Squamata</taxon>
        <taxon>Bifurcata</taxon>
        <taxon>Unidentata</taxon>
        <taxon>Episquamata</taxon>
        <taxon>Toxicofera</taxon>
        <taxon>Serpentes</taxon>
        <taxon>Colubroidea</taxon>
        <taxon>Elapidae</taxon>
        <taxon>Elapinae</taxon>
        <taxon>Micrurus</taxon>
    </lineage>
</organism>
<protein>
    <recommendedName>
        <fullName evidence="1">N4BP1 C-terminal UBA domain-containing protein</fullName>
    </recommendedName>
</protein>
<name>A0A2D4P3Q0_MICSU</name>
<dbReference type="EMBL" id="IACN01043102">
    <property type="protein sequence ID" value="LAB52582.1"/>
    <property type="molecule type" value="Transcribed_RNA"/>
</dbReference>
<sequence>MVGHLRWTRLFVYQSKTLMLNAVLFFSRARPTPYSLASGSHLPFLMQSEWGGQLLPNPVSGLVPNLPQFPTTSLLNSGPLPSPRSATETAHLKEALKKIFPTSEQEEKIEEILAQHPHMRDMNALSALVLDLS</sequence>
<evidence type="ECO:0000259" key="1">
    <source>
        <dbReference type="Pfam" id="PF23054"/>
    </source>
</evidence>